<dbReference type="RefSeq" id="WP_009851382.1">
    <property type="nucleotide sequence ID" value="NZ_DS022295.1"/>
</dbReference>
<sequence length="345" mass="40092">MLSRTAHSLYQLGFLIERTENIARILDVNSRMSVEHEVFSELDVWSPILEITDNMDNFEEHYGEICEASVVRLLLADSDNPYSVRACLLNAREIARSVRELISEEIWLHINLFFHEMEREFSGGELRRWQHFSEKVHMFANAFHGMIYNTMVRGDAWQFMRLGFGLERARMIPRILQIKYHMLLPSPEAVGSPLDIHQWQALLRSVSGYEAYRRLYQARIEPAKVVNLLLLNPGFPRSLHFGIREVSLALREIGMYNEDQYRLYQHTERFLDDLRGGAASEDIIAMGLNDYLSTVNQRCKTLALMINKTFFDTITVTLTDQQSGSLTIQIPQQQQIQLYTEQQAG</sequence>
<dbReference type="InParanoid" id="Q0EY47"/>
<reference evidence="2 3" key="1">
    <citation type="submission" date="2006-09" db="EMBL/GenBank/DDBJ databases">
        <authorList>
            <person name="Emerson D."/>
            <person name="Ferriera S."/>
            <person name="Johnson J."/>
            <person name="Kravitz S."/>
            <person name="Halpern A."/>
            <person name="Remington K."/>
            <person name="Beeson K."/>
            <person name="Tran B."/>
            <person name="Rogers Y.-H."/>
            <person name="Friedman R."/>
            <person name="Venter J.C."/>
        </authorList>
    </citation>
    <scope>NUCLEOTIDE SEQUENCE [LARGE SCALE GENOMIC DNA]</scope>
    <source>
        <strain evidence="2 3">PV-1</strain>
    </source>
</reference>
<evidence type="ECO:0000313" key="3">
    <source>
        <dbReference type="Proteomes" id="UP000005297"/>
    </source>
</evidence>
<name>Q0EY47_9PROT</name>
<dbReference type="HOGENOM" id="CLU_071567_1_0_0"/>
<dbReference type="AlphaFoldDB" id="Q0EY47"/>
<gene>
    <name evidence="2" type="ORF">SPV1_05442</name>
</gene>
<dbReference type="InterPro" id="IPR051680">
    <property type="entry name" value="ATP-dep_Glu-Cys_Ligase-2"/>
</dbReference>
<dbReference type="OrthoDB" id="9803532at2"/>
<evidence type="ECO:0000259" key="1">
    <source>
        <dbReference type="Pfam" id="PF04168"/>
    </source>
</evidence>
<dbReference type="STRING" id="314344.AL013_05810"/>
<proteinExistence type="predicted"/>
<comment type="caution">
    <text evidence="2">The sequence shown here is derived from an EMBL/GenBank/DDBJ whole genome shotgun (WGS) entry which is preliminary data.</text>
</comment>
<dbReference type="EMBL" id="AATS01000011">
    <property type="protein sequence ID" value="EAU54179.1"/>
    <property type="molecule type" value="Genomic_DNA"/>
</dbReference>
<dbReference type="eggNOG" id="COG2307">
    <property type="taxonomic scope" value="Bacteria"/>
</dbReference>
<dbReference type="Pfam" id="PF04168">
    <property type="entry name" value="Alpha-E"/>
    <property type="match status" value="1"/>
</dbReference>
<dbReference type="InterPro" id="IPR007296">
    <property type="entry name" value="DUF403"/>
</dbReference>
<dbReference type="Proteomes" id="UP000005297">
    <property type="component" value="Unassembled WGS sequence"/>
</dbReference>
<dbReference type="PANTHER" id="PTHR34595:SF7">
    <property type="entry name" value="SLL1039 PROTEIN"/>
    <property type="match status" value="1"/>
</dbReference>
<keyword evidence="3" id="KW-1185">Reference proteome</keyword>
<organism evidence="2 3">
    <name type="scientific">Mariprofundus ferrooxydans PV-1</name>
    <dbReference type="NCBI Taxonomy" id="314345"/>
    <lineage>
        <taxon>Bacteria</taxon>
        <taxon>Pseudomonadati</taxon>
        <taxon>Pseudomonadota</taxon>
        <taxon>Candidatius Mariprofundia</taxon>
        <taxon>Mariprofundales</taxon>
        <taxon>Mariprofundaceae</taxon>
        <taxon>Mariprofundus</taxon>
    </lineage>
</organism>
<feature type="domain" description="DUF403" evidence="1">
    <location>
        <begin position="1"/>
        <end position="311"/>
    </location>
</feature>
<protein>
    <recommendedName>
        <fullName evidence="1">DUF403 domain-containing protein</fullName>
    </recommendedName>
</protein>
<accession>Q0EY47</accession>
<evidence type="ECO:0000313" key="2">
    <source>
        <dbReference type="EMBL" id="EAU54179.1"/>
    </source>
</evidence>
<dbReference type="PANTHER" id="PTHR34595">
    <property type="entry name" value="BLR5612 PROTEIN"/>
    <property type="match status" value="1"/>
</dbReference>